<feature type="compositionally biased region" description="Basic and acidic residues" evidence="1">
    <location>
        <begin position="487"/>
        <end position="496"/>
    </location>
</feature>
<organism evidence="2 3">
    <name type="scientific">Glycocaulis abyssi</name>
    <dbReference type="NCBI Taxonomy" id="1433403"/>
    <lineage>
        <taxon>Bacteria</taxon>
        <taxon>Pseudomonadati</taxon>
        <taxon>Pseudomonadota</taxon>
        <taxon>Alphaproteobacteria</taxon>
        <taxon>Maricaulales</taxon>
        <taxon>Maricaulaceae</taxon>
        <taxon>Glycocaulis</taxon>
    </lineage>
</organism>
<gene>
    <name evidence="2" type="ORF">ACFPB0_14170</name>
</gene>
<dbReference type="Pfam" id="PF05721">
    <property type="entry name" value="PhyH"/>
    <property type="match status" value="1"/>
</dbReference>
<evidence type="ECO:0000313" key="2">
    <source>
        <dbReference type="EMBL" id="MFC4726437.1"/>
    </source>
</evidence>
<proteinExistence type="predicted"/>
<dbReference type="Proteomes" id="UP001596024">
    <property type="component" value="Unassembled WGS sequence"/>
</dbReference>
<reference evidence="3" key="1">
    <citation type="journal article" date="2019" name="Int. J. Syst. Evol. Microbiol.">
        <title>The Global Catalogue of Microorganisms (GCM) 10K type strain sequencing project: providing services to taxonomists for standard genome sequencing and annotation.</title>
        <authorList>
            <consortium name="The Broad Institute Genomics Platform"/>
            <consortium name="The Broad Institute Genome Sequencing Center for Infectious Disease"/>
            <person name="Wu L."/>
            <person name="Ma J."/>
        </authorList>
    </citation>
    <scope>NUCLEOTIDE SEQUENCE [LARGE SCALE GENOMIC DNA]</scope>
    <source>
        <strain evidence="3">CCUG 62981</strain>
    </source>
</reference>
<evidence type="ECO:0000256" key="1">
    <source>
        <dbReference type="SAM" id="MobiDB-lite"/>
    </source>
</evidence>
<protein>
    <submittedName>
        <fullName evidence="2">Phytanoyl-CoA dioxygenase family protein</fullName>
    </submittedName>
</protein>
<dbReference type="SUPFAM" id="SSF51197">
    <property type="entry name" value="Clavaminate synthase-like"/>
    <property type="match status" value="1"/>
</dbReference>
<name>A0ABV9NDH4_9PROT</name>
<comment type="caution">
    <text evidence="2">The sequence shown here is derived from an EMBL/GenBank/DDBJ whole genome shotgun (WGS) entry which is preliminary data.</text>
</comment>
<dbReference type="RefSeq" id="WP_382437086.1">
    <property type="nucleotide sequence ID" value="NZ_JBHSGQ010000012.1"/>
</dbReference>
<dbReference type="EMBL" id="JBHSGQ010000012">
    <property type="protein sequence ID" value="MFC4726437.1"/>
    <property type="molecule type" value="Genomic_DNA"/>
</dbReference>
<accession>A0ABV9NDH4</accession>
<dbReference type="GO" id="GO:0051213">
    <property type="term" value="F:dioxygenase activity"/>
    <property type="evidence" value="ECO:0007669"/>
    <property type="project" value="UniProtKB-KW"/>
</dbReference>
<dbReference type="InterPro" id="IPR008775">
    <property type="entry name" value="Phytyl_CoA_dOase-like"/>
</dbReference>
<sequence>MSAENQPAFSYGIAANEASADCLYQRVDSDGYVTVRDFFPEDRVLNARNQLQALFDADLQDRQRAEHSTPKYPPNNSTLTDLMWTIGSPSTKSARTARLIADILENEPVAEMIRRVVGPNYQLRQDLVRISSGKNDEVDTFQIPHGWHRDTLGACNFGIFFDDMTTPGSGGTAVIPGTQWEAFAPQWDFALSPTGNFTNEFGHSRRSKYKRLPDDKTRQLPANSSLKDIYQARRTEIIGKPGDVYFFLNDAWHGRWPNTTGRQLMTIRFTLYPSELATFPPRIFPVPRNYPEVLRRHYSESLPDNAPDTTLMHRYAGRRRGLGPQTTAWLEKRHAVALQKLEQDGGAGAVSYTTVAADDGPIDLAFEKCERARLLAPGEAVKPLRQLAGMIANSINARSDAATLPELYKALVDAAGARPDDTDAVYCERMFESAMVRIERLDSLSDDEASKRDPEALAMVFMTAIEALRQVYVRGRRAQSQAADGKPAPKDRPPSD</sequence>
<keyword evidence="2" id="KW-0223">Dioxygenase</keyword>
<keyword evidence="3" id="KW-1185">Reference proteome</keyword>
<keyword evidence="2" id="KW-0560">Oxidoreductase</keyword>
<feature type="region of interest" description="Disordered" evidence="1">
    <location>
        <begin position="476"/>
        <end position="496"/>
    </location>
</feature>
<dbReference type="Gene3D" id="2.60.120.620">
    <property type="entry name" value="q2cbj1_9rhob like domain"/>
    <property type="match status" value="1"/>
</dbReference>
<evidence type="ECO:0000313" key="3">
    <source>
        <dbReference type="Proteomes" id="UP001596024"/>
    </source>
</evidence>